<dbReference type="InterPro" id="IPR015882">
    <property type="entry name" value="HEX_bac_N"/>
</dbReference>
<dbReference type="Proteomes" id="UP000298517">
    <property type="component" value="Unassembled WGS sequence"/>
</dbReference>
<feature type="domain" description="Glycoside hydrolase family 20 catalytic" evidence="8">
    <location>
        <begin position="159"/>
        <end position="509"/>
    </location>
</feature>
<dbReference type="OrthoDB" id="9763537at2"/>
<dbReference type="PROSITE" id="PS51257">
    <property type="entry name" value="PROKAR_LIPOPROTEIN"/>
    <property type="match status" value="1"/>
</dbReference>
<organism evidence="10 11">
    <name type="scientific">Gramella jeungdoensis</name>
    <dbReference type="NCBI Taxonomy" id="708091"/>
    <lineage>
        <taxon>Bacteria</taxon>
        <taxon>Pseudomonadati</taxon>
        <taxon>Bacteroidota</taxon>
        <taxon>Flavobacteriia</taxon>
        <taxon>Flavobacteriales</taxon>
        <taxon>Flavobacteriaceae</taxon>
        <taxon>Christiangramia</taxon>
    </lineage>
</organism>
<evidence type="ECO:0000256" key="3">
    <source>
        <dbReference type="ARBA" id="ARBA00012663"/>
    </source>
</evidence>
<dbReference type="PANTHER" id="PTHR22600">
    <property type="entry name" value="BETA-HEXOSAMINIDASE"/>
    <property type="match status" value="1"/>
</dbReference>
<accession>A0A4Y8AVI0</accession>
<evidence type="ECO:0000256" key="6">
    <source>
        <dbReference type="PIRSR" id="PIRSR625705-1"/>
    </source>
</evidence>
<evidence type="ECO:0000256" key="4">
    <source>
        <dbReference type="ARBA" id="ARBA00022801"/>
    </source>
</evidence>
<keyword evidence="11" id="KW-1185">Reference proteome</keyword>
<dbReference type="GO" id="GO:0005975">
    <property type="term" value="P:carbohydrate metabolic process"/>
    <property type="evidence" value="ECO:0007669"/>
    <property type="project" value="InterPro"/>
</dbReference>
<dbReference type="CDD" id="cd06563">
    <property type="entry name" value="GH20_chitobiase-like"/>
    <property type="match status" value="1"/>
</dbReference>
<dbReference type="RefSeq" id="WP_134246549.1">
    <property type="nucleotide sequence ID" value="NZ_SNQI01000001.1"/>
</dbReference>
<dbReference type="PRINTS" id="PR00738">
    <property type="entry name" value="GLHYDRLASE20"/>
</dbReference>
<reference evidence="10 11" key="1">
    <citation type="journal article" date="2011" name="J. Microbiol.">
        <title>Gramella jeungdoensis sp. nov., isolated from a solar saltern in Korea.</title>
        <authorList>
            <person name="Joung Y."/>
            <person name="Kim H."/>
            <person name="Jang T."/>
            <person name="Ahn T.S."/>
            <person name="Joh K."/>
        </authorList>
    </citation>
    <scope>NUCLEOTIDE SEQUENCE [LARGE SCALE GENOMIC DNA]</scope>
    <source>
        <strain evidence="10 11">KCTC 23123</strain>
    </source>
</reference>
<keyword evidence="7" id="KW-0732">Signal</keyword>
<evidence type="ECO:0000259" key="8">
    <source>
        <dbReference type="Pfam" id="PF00728"/>
    </source>
</evidence>
<evidence type="ECO:0000313" key="10">
    <source>
        <dbReference type="EMBL" id="TEW76537.1"/>
    </source>
</evidence>
<feature type="chain" id="PRO_5021334639" description="beta-N-acetylhexosaminidase" evidence="7">
    <location>
        <begin position="20"/>
        <end position="542"/>
    </location>
</feature>
<evidence type="ECO:0000313" key="11">
    <source>
        <dbReference type="Proteomes" id="UP000298517"/>
    </source>
</evidence>
<dbReference type="InterPro" id="IPR025705">
    <property type="entry name" value="Beta_hexosaminidase_sua/sub"/>
</dbReference>
<comment type="similarity">
    <text evidence="2">Belongs to the glycosyl hydrolase 20 family.</text>
</comment>
<protein>
    <recommendedName>
        <fullName evidence="3">beta-N-acetylhexosaminidase</fullName>
        <ecNumber evidence="3">3.2.1.52</ecNumber>
    </recommendedName>
</protein>
<dbReference type="PANTHER" id="PTHR22600:SF57">
    <property type="entry name" value="BETA-N-ACETYLHEXOSAMINIDASE"/>
    <property type="match status" value="1"/>
</dbReference>
<feature type="active site" description="Proton donor" evidence="6">
    <location>
        <position position="333"/>
    </location>
</feature>
<dbReference type="SUPFAM" id="SSF51445">
    <property type="entry name" value="(Trans)glycosidases"/>
    <property type="match status" value="1"/>
</dbReference>
<dbReference type="Gene3D" id="3.20.20.80">
    <property type="entry name" value="Glycosidases"/>
    <property type="match status" value="1"/>
</dbReference>
<dbReference type="Pfam" id="PF02838">
    <property type="entry name" value="Glyco_hydro_20b"/>
    <property type="match status" value="1"/>
</dbReference>
<dbReference type="InterPro" id="IPR017853">
    <property type="entry name" value="GH"/>
</dbReference>
<dbReference type="Gene3D" id="3.30.379.10">
    <property type="entry name" value="Chitobiase/beta-hexosaminidase domain 2-like"/>
    <property type="match status" value="1"/>
</dbReference>
<dbReference type="EC" id="3.2.1.52" evidence="3"/>
<dbReference type="AlphaFoldDB" id="A0A4Y8AVI0"/>
<dbReference type="GO" id="GO:0030203">
    <property type="term" value="P:glycosaminoglycan metabolic process"/>
    <property type="evidence" value="ECO:0007669"/>
    <property type="project" value="TreeGrafter"/>
</dbReference>
<feature type="domain" description="Beta-hexosaminidase bacterial type N-terminal" evidence="9">
    <location>
        <begin position="30"/>
        <end position="156"/>
    </location>
</feature>
<comment type="caution">
    <text evidence="10">The sequence shown here is derived from an EMBL/GenBank/DDBJ whole genome shotgun (WGS) entry which is preliminary data.</text>
</comment>
<evidence type="ECO:0000256" key="5">
    <source>
        <dbReference type="ARBA" id="ARBA00023295"/>
    </source>
</evidence>
<evidence type="ECO:0000256" key="2">
    <source>
        <dbReference type="ARBA" id="ARBA00006285"/>
    </source>
</evidence>
<evidence type="ECO:0000256" key="1">
    <source>
        <dbReference type="ARBA" id="ARBA00001231"/>
    </source>
</evidence>
<dbReference type="Pfam" id="PF00728">
    <property type="entry name" value="Glyco_hydro_20"/>
    <property type="match status" value="1"/>
</dbReference>
<evidence type="ECO:0000256" key="7">
    <source>
        <dbReference type="SAM" id="SignalP"/>
    </source>
</evidence>
<dbReference type="GO" id="GO:0004563">
    <property type="term" value="F:beta-N-acetylhexosaminidase activity"/>
    <property type="evidence" value="ECO:0007669"/>
    <property type="project" value="UniProtKB-EC"/>
</dbReference>
<dbReference type="EMBL" id="SNQI01000001">
    <property type="protein sequence ID" value="TEW76537.1"/>
    <property type="molecule type" value="Genomic_DNA"/>
</dbReference>
<name>A0A4Y8AVI0_9FLAO</name>
<evidence type="ECO:0000259" key="9">
    <source>
        <dbReference type="Pfam" id="PF02838"/>
    </source>
</evidence>
<dbReference type="SUPFAM" id="SSF55545">
    <property type="entry name" value="beta-N-acetylhexosaminidase-like domain"/>
    <property type="match status" value="1"/>
</dbReference>
<dbReference type="GO" id="GO:0016020">
    <property type="term" value="C:membrane"/>
    <property type="evidence" value="ECO:0007669"/>
    <property type="project" value="TreeGrafter"/>
</dbReference>
<proteinExistence type="inferred from homology"/>
<dbReference type="PIRSF" id="PIRSF001093">
    <property type="entry name" value="B-hxosamndse_ab_euk"/>
    <property type="match status" value="1"/>
</dbReference>
<keyword evidence="4 10" id="KW-0378">Hydrolase</keyword>
<sequence length="542" mass="61992">MFRTSIYVFLCVLMLQSCATSTKSFETSEIALIPKPNSFQLHEDVFLFNAYTAISVENKVQEKAAKYLVNLFAPAANFNINSNNNRASIYFIEENSLAPEAYQLIVTPKKITIKASSYAGYFYGIQTIRQLLPVSIENNTIKTNEWLIPCVTIKDAPRFMWRAFMLDEARYFHGEKFVKQLLDEMALLKMNIFHWHLTDDSGWRIEIKKYPLLTEIGSIRANSEIETWGSGKSSGKAHGGFYTQEQIKVIVAYAAERNITIVPEFDVPGHSSAAIAAYPWLGTVGEKIEVPIIFETFDVYDVTKPEVEKFVKDVLLELFELFPSPYIHIGGDEVNYKFWNESPTVQSYMKQHNIKTPADLQISFTNNISNFIEQSGRRMMGWNEIMGVNIHKDVAAKKNDKNAETSLAKNVVVHFWYGSLDLAIRAAKEGYGIVNSLNRITYLNKDYEAITLESAYNFEPIPDGLEAKYHKNIYGSGCQLWSEWTPTYKEVEYQVFPRIAAFAEVGWTSTNNKDFKSFQKSLKKIQKRWALLGINYAQVLNN</sequence>
<dbReference type="InterPro" id="IPR029018">
    <property type="entry name" value="Hex-like_dom2"/>
</dbReference>
<gene>
    <name evidence="10" type="ORF">E2488_01425</name>
</gene>
<dbReference type="InterPro" id="IPR015883">
    <property type="entry name" value="Glyco_hydro_20_cat"/>
</dbReference>
<keyword evidence="5" id="KW-0326">Glycosidase</keyword>
<comment type="catalytic activity">
    <reaction evidence="1">
        <text>Hydrolysis of terminal non-reducing N-acetyl-D-hexosamine residues in N-acetyl-beta-D-hexosaminides.</text>
        <dbReference type="EC" id="3.2.1.52"/>
    </reaction>
</comment>
<feature type="signal peptide" evidence="7">
    <location>
        <begin position="1"/>
        <end position="19"/>
    </location>
</feature>